<organism evidence="8 9">
    <name type="scientific">Pseudonocardia hispaniensis</name>
    <dbReference type="NCBI Taxonomy" id="904933"/>
    <lineage>
        <taxon>Bacteria</taxon>
        <taxon>Bacillati</taxon>
        <taxon>Actinomycetota</taxon>
        <taxon>Actinomycetes</taxon>
        <taxon>Pseudonocardiales</taxon>
        <taxon>Pseudonocardiaceae</taxon>
        <taxon>Pseudonocardia</taxon>
    </lineage>
</organism>
<dbReference type="Gene3D" id="3.90.640.10">
    <property type="entry name" value="Actin, Chain A, domain 4"/>
    <property type="match status" value="1"/>
</dbReference>
<evidence type="ECO:0000256" key="4">
    <source>
        <dbReference type="ARBA" id="ARBA00023016"/>
    </source>
</evidence>
<feature type="compositionally biased region" description="Pro residues" evidence="6">
    <location>
        <begin position="457"/>
        <end position="467"/>
    </location>
</feature>
<keyword evidence="5" id="KW-0143">Chaperone</keyword>
<evidence type="ECO:0000313" key="9">
    <source>
        <dbReference type="Proteomes" id="UP001596302"/>
    </source>
</evidence>
<sequence length="576" mass="57489">MSYYLGIDVGTTFSAAAVCRSDRANADIVALGERANAVPSAVFADERGALLFGVAAERRALSDPGRVVRGFKRRIGDGVPMLVGGVPVAAEELAARFAAKLVEEVAAREGGPAAGIAVTHPASWGPHRLDSLRTALAAHGLGAAMLITEPQAAARGYAAAERVEPGAVVAVYDLGGGTFDAAVARKLPDGGFELLGTPEGIDGLGGIDFDEFVFEHVRAALGPVWEELDPSDPTTLTAVARLRRECTEAKEALSADTEVLIPVVLPGHSTQVRLTRSEFEDAIRPAVAETVAALRRALDSAGTVPGEPGAVVLVGGSSRIPLVAQLVSAACGQPASVDVDPKGVIAAGAALTARGAAVGEQTQRLPIALVEPTDVRVDPEVPSPPPRQPRPPQQVAPAPRRRRVGLLVAAGGVVAAALIGGLVANAVGTRAVETGTSKAGAATPGAPAVVDDSAPLRQPPPQAPAPAPANRRTAPTPTTPAQSTTTPPKPPTTTAPPQPPTTSEPPQPPTTSEPPRPSPEPGGQAGGGDGSGGAPAGDNSGGGNSGSGGSGGDSPGGAGVEPANAQQPPADAGPQS</sequence>
<feature type="region of interest" description="Disordered" evidence="6">
    <location>
        <begin position="373"/>
        <end position="399"/>
    </location>
</feature>
<feature type="transmembrane region" description="Helical" evidence="7">
    <location>
        <begin position="404"/>
        <end position="424"/>
    </location>
</feature>
<dbReference type="Gene3D" id="3.30.420.40">
    <property type="match status" value="2"/>
</dbReference>
<feature type="compositionally biased region" description="Low complexity" evidence="6">
    <location>
        <begin position="468"/>
        <end position="486"/>
    </location>
</feature>
<keyword evidence="3" id="KW-0067">ATP-binding</keyword>
<dbReference type="InterPro" id="IPR013126">
    <property type="entry name" value="Hsp_70_fam"/>
</dbReference>
<dbReference type="Pfam" id="PF00012">
    <property type="entry name" value="HSP70"/>
    <property type="match status" value="2"/>
</dbReference>
<keyword evidence="4" id="KW-0346">Stress response</keyword>
<dbReference type="RefSeq" id="WP_379587601.1">
    <property type="nucleotide sequence ID" value="NZ_JBHSQW010000044.1"/>
</dbReference>
<feature type="compositionally biased region" description="Low complexity" evidence="6">
    <location>
        <begin position="439"/>
        <end position="456"/>
    </location>
</feature>
<evidence type="ECO:0000256" key="2">
    <source>
        <dbReference type="ARBA" id="ARBA00022741"/>
    </source>
</evidence>
<evidence type="ECO:0000256" key="6">
    <source>
        <dbReference type="SAM" id="MobiDB-lite"/>
    </source>
</evidence>
<accession>A0ABW1J7C1</accession>
<dbReference type="EMBL" id="JBHSQW010000044">
    <property type="protein sequence ID" value="MFC5996776.1"/>
    <property type="molecule type" value="Genomic_DNA"/>
</dbReference>
<dbReference type="PANTHER" id="PTHR45639:SF34">
    <property type="entry name" value="CHAPERONE PROTEIN DNAK"/>
    <property type="match status" value="1"/>
</dbReference>
<keyword evidence="7" id="KW-1133">Transmembrane helix</keyword>
<feature type="compositionally biased region" description="Pro residues" evidence="6">
    <location>
        <begin position="487"/>
        <end position="520"/>
    </location>
</feature>
<dbReference type="InterPro" id="IPR043129">
    <property type="entry name" value="ATPase_NBD"/>
</dbReference>
<dbReference type="PRINTS" id="PR00301">
    <property type="entry name" value="HEATSHOCK70"/>
</dbReference>
<proteinExistence type="inferred from homology"/>
<dbReference type="PROSITE" id="PS01036">
    <property type="entry name" value="HSP70_3"/>
    <property type="match status" value="1"/>
</dbReference>
<feature type="compositionally biased region" description="Pro residues" evidence="6">
    <location>
        <begin position="381"/>
        <end position="394"/>
    </location>
</feature>
<reference evidence="9" key="1">
    <citation type="journal article" date="2019" name="Int. J. Syst. Evol. Microbiol.">
        <title>The Global Catalogue of Microorganisms (GCM) 10K type strain sequencing project: providing services to taxonomists for standard genome sequencing and annotation.</title>
        <authorList>
            <consortium name="The Broad Institute Genomics Platform"/>
            <consortium name="The Broad Institute Genome Sequencing Center for Infectious Disease"/>
            <person name="Wu L."/>
            <person name="Ma J."/>
        </authorList>
    </citation>
    <scope>NUCLEOTIDE SEQUENCE [LARGE SCALE GENOMIC DNA]</scope>
    <source>
        <strain evidence="9">CCM 8391</strain>
    </source>
</reference>
<dbReference type="InterPro" id="IPR018181">
    <property type="entry name" value="Heat_shock_70_CS"/>
</dbReference>
<dbReference type="PANTHER" id="PTHR45639">
    <property type="entry name" value="HSC70CB, ISOFORM G-RELATED"/>
    <property type="match status" value="1"/>
</dbReference>
<evidence type="ECO:0000256" key="7">
    <source>
        <dbReference type="SAM" id="Phobius"/>
    </source>
</evidence>
<protein>
    <submittedName>
        <fullName evidence="8">Hsp70 family protein</fullName>
    </submittedName>
</protein>
<evidence type="ECO:0000256" key="1">
    <source>
        <dbReference type="ARBA" id="ARBA00007381"/>
    </source>
</evidence>
<comment type="caution">
    <text evidence="8">The sequence shown here is derived from an EMBL/GenBank/DDBJ whole genome shotgun (WGS) entry which is preliminary data.</text>
</comment>
<gene>
    <name evidence="8" type="ORF">ACFQE5_21445</name>
</gene>
<evidence type="ECO:0000256" key="3">
    <source>
        <dbReference type="ARBA" id="ARBA00022840"/>
    </source>
</evidence>
<evidence type="ECO:0000256" key="5">
    <source>
        <dbReference type="ARBA" id="ARBA00023186"/>
    </source>
</evidence>
<evidence type="ECO:0000313" key="8">
    <source>
        <dbReference type="EMBL" id="MFC5996776.1"/>
    </source>
</evidence>
<keyword evidence="9" id="KW-1185">Reference proteome</keyword>
<keyword evidence="2" id="KW-0547">Nucleotide-binding</keyword>
<keyword evidence="7" id="KW-0812">Transmembrane</keyword>
<dbReference type="SUPFAM" id="SSF53067">
    <property type="entry name" value="Actin-like ATPase domain"/>
    <property type="match status" value="2"/>
</dbReference>
<comment type="similarity">
    <text evidence="1">Belongs to the heat shock protein 70 family.</text>
</comment>
<feature type="region of interest" description="Disordered" evidence="6">
    <location>
        <begin position="435"/>
        <end position="576"/>
    </location>
</feature>
<feature type="compositionally biased region" description="Gly residues" evidence="6">
    <location>
        <begin position="523"/>
        <end position="559"/>
    </location>
</feature>
<dbReference type="Proteomes" id="UP001596302">
    <property type="component" value="Unassembled WGS sequence"/>
</dbReference>
<name>A0ABW1J7C1_9PSEU</name>
<keyword evidence="7" id="KW-0472">Membrane</keyword>